<proteinExistence type="predicted"/>
<dbReference type="RefSeq" id="WP_170311148.1">
    <property type="nucleotide sequence ID" value="NZ_AP022608.1"/>
</dbReference>
<dbReference type="KEGG" id="mgad:MGAD_57740"/>
<evidence type="ECO:0000313" key="1">
    <source>
        <dbReference type="EMBL" id="BBZ21439.1"/>
    </source>
</evidence>
<gene>
    <name evidence="1" type="ORF">MGAD_57740</name>
    <name evidence="2" type="ORF">MNO81_21975</name>
</gene>
<sequence length="56" mass="5845">MAQIGAAFGAGAHGAHGDDDVTGQGPVAVYNCSRIGRVANPPSSWFSDLFRSGRRR</sequence>
<evidence type="ECO:0000313" key="4">
    <source>
        <dbReference type="Proteomes" id="UP001154266"/>
    </source>
</evidence>
<organism evidence="1 3">
    <name type="scientific">Mycolicibacterium gadium</name>
    <name type="common">Mycobacterium gadium</name>
    <dbReference type="NCBI Taxonomy" id="1794"/>
    <lineage>
        <taxon>Bacteria</taxon>
        <taxon>Bacillati</taxon>
        <taxon>Actinomycetota</taxon>
        <taxon>Actinomycetes</taxon>
        <taxon>Mycobacteriales</taxon>
        <taxon>Mycobacteriaceae</taxon>
        <taxon>Mycolicibacterium</taxon>
    </lineage>
</organism>
<reference evidence="1" key="2">
    <citation type="submission" date="2020-02" db="EMBL/GenBank/DDBJ databases">
        <authorList>
            <person name="Matsumoto Y."/>
            <person name="Motooka D."/>
            <person name="Nakamura S."/>
        </authorList>
    </citation>
    <scope>NUCLEOTIDE SEQUENCE</scope>
    <source>
        <strain evidence="1">JCM 12688</strain>
    </source>
</reference>
<dbReference type="EMBL" id="JAKZMO010000021">
    <property type="protein sequence ID" value="MDG5485469.1"/>
    <property type="molecule type" value="Genomic_DNA"/>
</dbReference>
<keyword evidence="4" id="KW-1185">Reference proteome</keyword>
<protein>
    <submittedName>
        <fullName evidence="1">Uncharacterized protein</fullName>
    </submittedName>
</protein>
<evidence type="ECO:0000313" key="3">
    <source>
        <dbReference type="Proteomes" id="UP000466187"/>
    </source>
</evidence>
<name>A0A7I7WUW8_MYCGU</name>
<dbReference type="Proteomes" id="UP000466187">
    <property type="component" value="Chromosome"/>
</dbReference>
<reference evidence="1 3" key="1">
    <citation type="journal article" date="2019" name="Emerg. Microbes Infect.">
        <title>Comprehensive subspecies identification of 175 nontuberculous mycobacteria species based on 7547 genomic profiles.</title>
        <authorList>
            <person name="Matsumoto Y."/>
            <person name="Kinjo T."/>
            <person name="Motooka D."/>
            <person name="Nabeya D."/>
            <person name="Jung N."/>
            <person name="Uechi K."/>
            <person name="Horii T."/>
            <person name="Iida T."/>
            <person name="Fujita J."/>
            <person name="Nakamura S."/>
        </authorList>
    </citation>
    <scope>NUCLEOTIDE SEQUENCE [LARGE SCALE GENOMIC DNA]</scope>
    <source>
        <strain evidence="1 3">JCM 12688</strain>
    </source>
</reference>
<evidence type="ECO:0000313" key="2">
    <source>
        <dbReference type="EMBL" id="MDG5485469.1"/>
    </source>
</evidence>
<accession>A0A7I7WUW8</accession>
<dbReference type="Proteomes" id="UP001154266">
    <property type="component" value="Unassembled WGS sequence"/>
</dbReference>
<reference evidence="2" key="3">
    <citation type="journal article" date="2023" name="Environ. Microbiol.">
        <title>The 2-methylpropene degradation pathway in Mycobacteriaceae family strains.</title>
        <authorList>
            <person name="Helbich S."/>
            <person name="Barrantes I."/>
            <person name="Dos Anjos Borges L.G."/>
            <person name="Pieper D.H."/>
            <person name="Vainshtein Y."/>
            <person name="Sohn K."/>
            <person name="Engesser K.H."/>
        </authorList>
    </citation>
    <scope>NUCLEOTIDE SEQUENCE</scope>
    <source>
        <strain evidence="2">IBE100</strain>
    </source>
</reference>
<dbReference type="AlphaFoldDB" id="A0A7I7WUW8"/>
<dbReference type="EMBL" id="AP022608">
    <property type="protein sequence ID" value="BBZ21439.1"/>
    <property type="molecule type" value="Genomic_DNA"/>
</dbReference>